<feature type="domain" description="Class II aldolase/adducin N-terminal" evidence="3">
    <location>
        <begin position="27"/>
        <end position="229"/>
    </location>
</feature>
<dbReference type="InParanoid" id="M7Y0I7"/>
<dbReference type="Proteomes" id="UP000010953">
    <property type="component" value="Unassembled WGS sequence"/>
</dbReference>
<name>M7Y0I7_9BACT</name>
<dbReference type="PRINTS" id="PR00081">
    <property type="entry name" value="GDHRDH"/>
</dbReference>
<dbReference type="InterPro" id="IPR036409">
    <property type="entry name" value="Aldolase_II/adducin_N_sf"/>
</dbReference>
<dbReference type="PANTHER" id="PTHR43669">
    <property type="entry name" value="5-KETO-D-GLUCONATE 5-REDUCTASE"/>
    <property type="match status" value="1"/>
</dbReference>
<dbReference type="FunCoup" id="M7Y0I7">
    <property type="interactions" value="17"/>
</dbReference>
<dbReference type="NCBIfam" id="TIGR02632">
    <property type="entry name" value="RhaD_aldol-ADH"/>
    <property type="match status" value="1"/>
</dbReference>
<dbReference type="SUPFAM" id="SSF51735">
    <property type="entry name" value="NAD(P)-binding Rossmann-fold domains"/>
    <property type="match status" value="1"/>
</dbReference>
<dbReference type="FunFam" id="3.40.50.720:FF:000084">
    <property type="entry name" value="Short-chain dehydrogenase reductase"/>
    <property type="match status" value="1"/>
</dbReference>
<dbReference type="RefSeq" id="WP_008625682.1">
    <property type="nucleotide sequence ID" value="NZ_AMZY02000007.1"/>
</dbReference>
<comment type="caution">
    <text evidence="4">The sequence shown here is derived from an EMBL/GenBank/DDBJ whole genome shotgun (WGS) entry which is preliminary data.</text>
</comment>
<dbReference type="STRING" id="1239962.C943_04070"/>
<dbReference type="Gene3D" id="3.40.50.720">
    <property type="entry name" value="NAD(P)-binding Rossmann-like Domain"/>
    <property type="match status" value="1"/>
</dbReference>
<dbReference type="AlphaFoldDB" id="M7Y0I7"/>
<accession>M7Y0I7</accession>
<dbReference type="InterPro" id="IPR002347">
    <property type="entry name" value="SDR_fam"/>
</dbReference>
<comment type="similarity">
    <text evidence="1">Belongs to the short-chain dehydrogenases/reductases (SDR) family.</text>
</comment>
<evidence type="ECO:0000256" key="1">
    <source>
        <dbReference type="ARBA" id="ARBA00006484"/>
    </source>
</evidence>
<dbReference type="EMBL" id="AMZY02000007">
    <property type="protein sequence ID" value="EMS34252.1"/>
    <property type="molecule type" value="Genomic_DNA"/>
</dbReference>
<gene>
    <name evidence="4" type="ORF">C943_04070</name>
</gene>
<dbReference type="InterPro" id="IPR001303">
    <property type="entry name" value="Aldolase_II/adducin_N"/>
</dbReference>
<evidence type="ECO:0000256" key="2">
    <source>
        <dbReference type="ARBA" id="ARBA00023002"/>
    </source>
</evidence>
<dbReference type="PANTHER" id="PTHR43669:SF8">
    <property type="entry name" value="SHORT-CHAIN TYPE DEHYDROGENASE_REDUCTASE-RELATED"/>
    <property type="match status" value="1"/>
</dbReference>
<keyword evidence="2" id="KW-0560">Oxidoreductase</keyword>
<evidence type="ECO:0000259" key="3">
    <source>
        <dbReference type="SMART" id="SM01007"/>
    </source>
</evidence>
<dbReference type="InterPro" id="IPR036291">
    <property type="entry name" value="NAD(P)-bd_dom_sf"/>
</dbReference>
<keyword evidence="5" id="KW-1185">Reference proteome</keyword>
<dbReference type="OrthoDB" id="9774430at2"/>
<dbReference type="Pfam" id="PF00106">
    <property type="entry name" value="adh_short"/>
    <property type="match status" value="1"/>
</dbReference>
<dbReference type="SMART" id="SM01007">
    <property type="entry name" value="Aldolase_II"/>
    <property type="match status" value="1"/>
</dbReference>
<proteinExistence type="inferred from homology"/>
<protein>
    <submittedName>
        <fullName evidence="4">Rhamnulose-1-phosphate aldolase</fullName>
    </submittedName>
</protein>
<dbReference type="NCBIfam" id="NF006191">
    <property type="entry name" value="PRK08324.1-5"/>
    <property type="match status" value="1"/>
</dbReference>
<organism evidence="4 5">
    <name type="scientific">Mariniradius saccharolyticus AK6</name>
    <dbReference type="NCBI Taxonomy" id="1239962"/>
    <lineage>
        <taxon>Bacteria</taxon>
        <taxon>Pseudomonadati</taxon>
        <taxon>Bacteroidota</taxon>
        <taxon>Cytophagia</taxon>
        <taxon>Cytophagales</taxon>
        <taxon>Cyclobacteriaceae</taxon>
        <taxon>Mariniradius</taxon>
    </lineage>
</organism>
<dbReference type="Pfam" id="PF00596">
    <property type="entry name" value="Aldolase_II"/>
    <property type="match status" value="1"/>
</dbReference>
<dbReference type="SUPFAM" id="SSF53639">
    <property type="entry name" value="AraD/HMP-PK domain-like"/>
    <property type="match status" value="1"/>
</dbReference>
<dbReference type="eggNOG" id="COG1028">
    <property type="taxonomic scope" value="Bacteria"/>
</dbReference>
<sequence>MNKTFQYVSYLWDEQKAKSLGDDQVALLIYRSNILGADLRITNYGGGNTSCKTIEKDPLTGKEVEVMWVKGSGGDIGTLTKSGLAALYVDKLRALEGIYRGIAHEDEMVGLFNHCIYDLDSKAPSIDTPLHSFLPFKHIDHLHPDAAIAIAASKDGEKITAELFEGQIAWVPWQRPGFDLGLQLRNALDANPGIRGIMLGGHGLFTWGDTAYECYINSLEVIEKASAFLADNYGKKRPIFGGEKIKSLDGSQRKEQAAQIAPLLRGLASSYSRMVGTFNDSDTVLQFINSHDLSKLAPMGTSCPDHFLRTKIAPLVLDIPASQDLSDLGAVKSHIEKLFADYRDGYKKYYETHKRHNSPAMRDPNPVVILWPGVGMFSYAKDKQTSRVASEFYINAINVMRGAEAVSEYVSLPLQEAFDIEYWLLEEAKLQRMPKEKPLSRKVALITGSAGGIGKAIADKLAEEGACVVLTDIDGERLANARKDFGKDAAIAVKLDVLDNDTIGQAYKAACLAFGGVDIIVNCAGLAISKPLSETTEADWDLLNDVLVKGQFKVSQAGVSILRTQGLGGDIVNIVSKNALVSGPNNVGYGTAKAAQIHMSRLLAAELGPDKIRVNVVNPDAVIEGSKIWEGKWAEGRAKAYGVTVEELPAYYAKRTLLNEIISTKDIANGVFAFVGGLLGKSTGNILNVDGGVAAAFVR</sequence>
<dbReference type="NCBIfam" id="NF006189">
    <property type="entry name" value="PRK08324.1-3"/>
    <property type="match status" value="1"/>
</dbReference>
<dbReference type="InterPro" id="IPR013454">
    <property type="entry name" value="Bifunc_RhaD/ADH"/>
</dbReference>
<dbReference type="GO" id="GO:0016491">
    <property type="term" value="F:oxidoreductase activity"/>
    <property type="evidence" value="ECO:0007669"/>
    <property type="project" value="UniProtKB-KW"/>
</dbReference>
<evidence type="ECO:0000313" key="5">
    <source>
        <dbReference type="Proteomes" id="UP000010953"/>
    </source>
</evidence>
<reference evidence="4" key="1">
    <citation type="submission" date="2013-01" db="EMBL/GenBank/DDBJ databases">
        <title>Genome assembly of Mariniradius saccharolyticus AK6.</title>
        <authorList>
            <person name="Vaidya B."/>
            <person name="Khatri I."/>
            <person name="Tanuku N.R.S."/>
            <person name="Subramanian S."/>
            <person name="Pinnaka A."/>
        </authorList>
    </citation>
    <scope>NUCLEOTIDE SEQUENCE [LARGE SCALE GENOMIC DNA]</scope>
    <source>
        <strain evidence="4">AK6</strain>
    </source>
</reference>
<dbReference type="PRINTS" id="PR00080">
    <property type="entry name" value="SDRFAMILY"/>
</dbReference>
<dbReference type="Gene3D" id="3.40.225.10">
    <property type="entry name" value="Class II aldolase/adducin N-terminal domain"/>
    <property type="match status" value="1"/>
</dbReference>
<dbReference type="eggNOG" id="COG3347">
    <property type="taxonomic scope" value="Bacteria"/>
</dbReference>
<evidence type="ECO:0000313" key="4">
    <source>
        <dbReference type="EMBL" id="EMS34252.1"/>
    </source>
</evidence>